<feature type="domain" description="BSD" evidence="8">
    <location>
        <begin position="240"/>
        <end position="292"/>
    </location>
</feature>
<feature type="region of interest" description="Disordered" evidence="7">
    <location>
        <begin position="120"/>
        <end position="156"/>
    </location>
</feature>
<organism evidence="9 10">
    <name type="scientific">Coemansia thaxteri</name>
    <dbReference type="NCBI Taxonomy" id="2663907"/>
    <lineage>
        <taxon>Eukaryota</taxon>
        <taxon>Fungi</taxon>
        <taxon>Fungi incertae sedis</taxon>
        <taxon>Zoopagomycota</taxon>
        <taxon>Kickxellomycotina</taxon>
        <taxon>Kickxellomycetes</taxon>
        <taxon>Kickxellales</taxon>
        <taxon>Kickxellaceae</taxon>
        <taxon>Coemansia</taxon>
    </lineage>
</organism>
<dbReference type="SMART" id="SM00751">
    <property type="entry name" value="BSD"/>
    <property type="match status" value="2"/>
</dbReference>
<keyword evidence="3" id="KW-0677">Repeat</keyword>
<evidence type="ECO:0000256" key="4">
    <source>
        <dbReference type="ARBA" id="ARBA00023015"/>
    </source>
</evidence>
<reference evidence="9" key="1">
    <citation type="submission" date="2022-07" db="EMBL/GenBank/DDBJ databases">
        <title>Phylogenomic reconstructions and comparative analyses of Kickxellomycotina fungi.</title>
        <authorList>
            <person name="Reynolds N.K."/>
            <person name="Stajich J.E."/>
            <person name="Barry K."/>
            <person name="Grigoriev I.V."/>
            <person name="Crous P."/>
            <person name="Smith M.E."/>
        </authorList>
    </citation>
    <scope>NUCLEOTIDE SEQUENCE</scope>
    <source>
        <strain evidence="9">IMI 214461</strain>
    </source>
</reference>
<evidence type="ECO:0000313" key="9">
    <source>
        <dbReference type="EMBL" id="KAJ2003270.1"/>
    </source>
</evidence>
<evidence type="ECO:0000259" key="8">
    <source>
        <dbReference type="PROSITE" id="PS50858"/>
    </source>
</evidence>
<dbReference type="CDD" id="cd13229">
    <property type="entry name" value="PH_TFIIH"/>
    <property type="match status" value="1"/>
</dbReference>
<dbReference type="InterPro" id="IPR013876">
    <property type="entry name" value="TFIIH_BTF_p62_N"/>
</dbReference>
<dbReference type="GO" id="GO:0006351">
    <property type="term" value="P:DNA-templated transcription"/>
    <property type="evidence" value="ECO:0007669"/>
    <property type="project" value="InterPro"/>
</dbReference>
<evidence type="ECO:0000256" key="3">
    <source>
        <dbReference type="ARBA" id="ARBA00022737"/>
    </source>
</evidence>
<keyword evidence="6" id="KW-0539">Nucleus</keyword>
<dbReference type="OrthoDB" id="360521at2759"/>
<dbReference type="GO" id="GO:0000439">
    <property type="term" value="C:transcription factor TFIIH core complex"/>
    <property type="evidence" value="ECO:0007669"/>
    <property type="project" value="InterPro"/>
</dbReference>
<dbReference type="SUPFAM" id="SSF50729">
    <property type="entry name" value="PH domain-like"/>
    <property type="match status" value="1"/>
</dbReference>
<dbReference type="AlphaFoldDB" id="A0A9W8EIT8"/>
<sequence>MLLLLPGESIKHTSDTTNNKEEGTLYFTNKRLAWCKSGSPTPSIEVLHEHFRQQQVSKADAKKFMLRVSAGPPPAAGAEVDESSLTIHTFSWKTADKDAAIADRKKFVTELSMITTKRAMGSAGGASTSGGQTTASGSRAAGGQTGETAAAGPTAEGDEYGKVKIGLVPASAEEIKLRQEVLSKNIELAKLHKSLVVSGLISEDEFWSTRKYILETQAIQSQLRKGESSTWLDLAPTTQESGNFKYTITPNVARRIFKEFPQVKRAYIENVPHVINEKLFWKRFVASQFFNRGRSADTARSSRDKIFDKCTQEEDALFDNTARYDLGLLTSLLDLTRTEEDSVETGNAPDFTMRPASKDNKLALIRRFNRHSEIVLQSVLNNKRKVGPLDSKRADQEIEASTTLEDLEAAVEEKKVKLNIQDRTRYFTSMQSDPSDESRASGAQNRGPIDPSSIRASLQISFEISQPVASAGNAQKTMVSMLDSAHKAAMQRRPDRIQELGIPEDLSHAVAECHGAGTEMLRHLWALLRLAPTGDRQAKAEKIVAAFDGVLKRIQETIVKANASKSKGADMGSMIEKMLQPIMTSLHAGKQAYEQRSKLAVAAA</sequence>
<keyword evidence="5" id="KW-0804">Transcription</keyword>
<dbReference type="InterPro" id="IPR027079">
    <property type="entry name" value="Tfb1/GTF2H1"/>
</dbReference>
<dbReference type="Gene3D" id="2.30.29.30">
    <property type="entry name" value="Pleckstrin-homology domain (PH domain)/Phosphotyrosine-binding domain (PTB)"/>
    <property type="match status" value="1"/>
</dbReference>
<dbReference type="SUPFAM" id="SSF140383">
    <property type="entry name" value="BSD domain-like"/>
    <property type="match status" value="2"/>
</dbReference>
<gene>
    <name evidence="9" type="primary">TFB1</name>
    <name evidence="9" type="ORF">H4R26_003166</name>
</gene>
<comment type="subcellular location">
    <subcellularLocation>
        <location evidence="1">Nucleus</location>
    </subcellularLocation>
</comment>
<dbReference type="GO" id="GO:0006289">
    <property type="term" value="P:nucleotide-excision repair"/>
    <property type="evidence" value="ECO:0007669"/>
    <property type="project" value="InterPro"/>
</dbReference>
<dbReference type="InterPro" id="IPR005607">
    <property type="entry name" value="BSD_dom"/>
</dbReference>
<name>A0A9W8EIT8_9FUNG</name>
<feature type="domain" description="BSD" evidence="8">
    <location>
        <begin position="173"/>
        <end position="218"/>
    </location>
</feature>
<evidence type="ECO:0000256" key="2">
    <source>
        <dbReference type="ARBA" id="ARBA00009448"/>
    </source>
</evidence>
<evidence type="ECO:0000313" key="10">
    <source>
        <dbReference type="Proteomes" id="UP001150907"/>
    </source>
</evidence>
<dbReference type="Proteomes" id="UP001150907">
    <property type="component" value="Unassembled WGS sequence"/>
</dbReference>
<dbReference type="PROSITE" id="PS50858">
    <property type="entry name" value="BSD"/>
    <property type="match status" value="2"/>
</dbReference>
<evidence type="ECO:0000256" key="1">
    <source>
        <dbReference type="ARBA" id="ARBA00004123"/>
    </source>
</evidence>
<dbReference type="InterPro" id="IPR011993">
    <property type="entry name" value="PH-like_dom_sf"/>
</dbReference>
<protein>
    <submittedName>
        <fullName evidence="9">RNA polymerase II transcription factor B subunit 1</fullName>
    </submittedName>
</protein>
<dbReference type="Pfam" id="PF08567">
    <property type="entry name" value="PH_TFIIH"/>
    <property type="match status" value="1"/>
</dbReference>
<comment type="similarity">
    <text evidence="2">Belongs to the TFB1 family.</text>
</comment>
<accession>A0A9W8EIT8</accession>
<keyword evidence="10" id="KW-1185">Reference proteome</keyword>
<feature type="region of interest" description="Disordered" evidence="7">
    <location>
        <begin position="426"/>
        <end position="452"/>
    </location>
</feature>
<evidence type="ECO:0000256" key="7">
    <source>
        <dbReference type="SAM" id="MobiDB-lite"/>
    </source>
</evidence>
<dbReference type="Gene3D" id="6.10.140.1200">
    <property type="match status" value="1"/>
</dbReference>
<comment type="caution">
    <text evidence="9">The sequence shown here is derived from an EMBL/GenBank/DDBJ whole genome shotgun (WGS) entry which is preliminary data.</text>
</comment>
<evidence type="ECO:0000256" key="5">
    <source>
        <dbReference type="ARBA" id="ARBA00023163"/>
    </source>
</evidence>
<dbReference type="Pfam" id="PF03909">
    <property type="entry name" value="BSD"/>
    <property type="match status" value="1"/>
</dbReference>
<dbReference type="PANTHER" id="PTHR12856">
    <property type="entry name" value="TRANSCRIPTION INITIATION FACTOR IIH-RELATED"/>
    <property type="match status" value="1"/>
</dbReference>
<dbReference type="InterPro" id="IPR035925">
    <property type="entry name" value="BSD_dom_sf"/>
</dbReference>
<evidence type="ECO:0000256" key="6">
    <source>
        <dbReference type="ARBA" id="ARBA00023242"/>
    </source>
</evidence>
<dbReference type="EMBL" id="JANBQF010000234">
    <property type="protein sequence ID" value="KAJ2003270.1"/>
    <property type="molecule type" value="Genomic_DNA"/>
</dbReference>
<proteinExistence type="inferred from homology"/>
<keyword evidence="4" id="KW-0805">Transcription regulation</keyword>
<feature type="compositionally biased region" description="Low complexity" evidence="7">
    <location>
        <begin position="129"/>
        <end position="155"/>
    </location>
</feature>